<dbReference type="PROSITE" id="PS51910">
    <property type="entry name" value="GH18_2"/>
    <property type="match status" value="1"/>
</dbReference>
<dbReference type="InterPro" id="IPR036573">
    <property type="entry name" value="CBM_sf_5/12"/>
</dbReference>
<gene>
    <name evidence="9" type="ORF">H8S00_11925</name>
</gene>
<dbReference type="SMART" id="SM00636">
    <property type="entry name" value="Glyco_18"/>
    <property type="match status" value="1"/>
</dbReference>
<dbReference type="CDD" id="cd12215">
    <property type="entry name" value="ChiC_BD"/>
    <property type="match status" value="1"/>
</dbReference>
<dbReference type="InterPro" id="IPR011583">
    <property type="entry name" value="Chitinase_II/V-like_cat"/>
</dbReference>
<dbReference type="InterPro" id="IPR001223">
    <property type="entry name" value="Glyco_hydro18_cat"/>
</dbReference>
<feature type="chain" id="PRO_5045088566" evidence="7">
    <location>
        <begin position="24"/>
        <end position="898"/>
    </location>
</feature>
<dbReference type="Gene3D" id="3.20.20.80">
    <property type="entry name" value="Glycosidases"/>
    <property type="match status" value="1"/>
</dbReference>
<evidence type="ECO:0000313" key="10">
    <source>
        <dbReference type="Proteomes" id="UP000597877"/>
    </source>
</evidence>
<dbReference type="SMART" id="SM00495">
    <property type="entry name" value="ChtBD3"/>
    <property type="match status" value="1"/>
</dbReference>
<dbReference type="SUPFAM" id="SSF49384">
    <property type="entry name" value="Carbohydrate-binding domain"/>
    <property type="match status" value="1"/>
</dbReference>
<dbReference type="Gene3D" id="2.60.40.290">
    <property type="match status" value="1"/>
</dbReference>
<evidence type="ECO:0000256" key="7">
    <source>
        <dbReference type="SAM" id="SignalP"/>
    </source>
</evidence>
<keyword evidence="4 5" id="KW-0326">Glycosidase</keyword>
<keyword evidence="7" id="KW-0732">Signal</keyword>
<keyword evidence="10" id="KW-1185">Reference proteome</keyword>
<dbReference type="SUPFAM" id="SSF54556">
    <property type="entry name" value="Chitinase insertion domain"/>
    <property type="match status" value="1"/>
</dbReference>
<sequence>MTRKAKRMLAKFMALVMAVTVLSFTGGFSSMQSSVVYGAAAWNSETIYTGGDEVEYNGAIYKCKWWTKGDTPSNGGPWELVSGSTSGGDTGDLGSLKPGKATVTLDPQIGTNVNGVTLPSNYYNKKVVGYFPSYAITSQAHEYFNIADLQWDKLTHIQYAFGIVNKDTCELEVGDPEHDIESKFEGTTFKHDGQVIKMDDSLGYYGQFNIMHTLKKMHPDVTVLISTGGWGASEGLWYATQNEASMRKFSASAVSFIRKYGFDGIDIDFEFPSETPQSGNYTDFTESIRSGIADRYAQFIKILSEDLAKASKEDGTYYWLTSAVAASSWVLGGQTNSAFLDYLDFVSVMSYDFHGGWNNYVENQANLYADPADTETAQVDVKTLGFDWAYRFYRGKVQSEKILMGVPYYTRGWTNVSGGTNGLHGSSGTPLTNSVDNLNLWCDLDENGKEVAAGANPLWHVMNLMKSNSNYKRYWDDVGKVPHIWNAQNNTFLTFEDTESVQERINYVNNNNLGGVLIWVMHGDYDYDEQQQKYVIGDTLTSMFHDQFKAKGASKVSSDVDYTNDTLNFSVDFGGKYDHPNYTYTIKLTNNESVAFPAGYTLSFDLPKSSKFTSAWGATATTEDKGDFTTVTLTSTSALSPGESVEFTGMLKCCFSGVKNFKVNGYSMLSEVNNEITRLNRAYLTDKNGGSSEIPTEPETEAPTEKPTEVPTQTPTEKPTEAPTQAPTTKPDTKVQTSVKGYQISTTVEGYRVLYNVSDSDNEVVKAGLIYGLSDKATENEMVVGSGNQAVYDYAATNAGLLSKSGDTSLYAMTMEFVKTKEFYQAGIMVRPYVQLKNGEYVYGEVESLKVYDIADSLYQKELMPNEAAHSYLYNNILKVTDSSYTEKPFNYKNILVK</sequence>
<evidence type="ECO:0000256" key="1">
    <source>
        <dbReference type="ARBA" id="ARBA00022801"/>
    </source>
</evidence>
<feature type="domain" description="GH18" evidence="8">
    <location>
        <begin position="125"/>
        <end position="547"/>
    </location>
</feature>
<dbReference type="PANTHER" id="PTHR11177">
    <property type="entry name" value="CHITINASE"/>
    <property type="match status" value="1"/>
</dbReference>
<evidence type="ECO:0000256" key="4">
    <source>
        <dbReference type="ARBA" id="ARBA00023295"/>
    </source>
</evidence>
<protein>
    <submittedName>
        <fullName evidence="9">Chitinase C-terminal domain-containing protein</fullName>
    </submittedName>
</protein>
<keyword evidence="2" id="KW-0624">Polysaccharide degradation</keyword>
<dbReference type="RefSeq" id="WP_186840623.1">
    <property type="nucleotide sequence ID" value="NZ_JACOOZ010000009.1"/>
</dbReference>
<reference evidence="9 10" key="1">
    <citation type="submission" date="2020-08" db="EMBL/GenBank/DDBJ databases">
        <title>Genome public.</title>
        <authorList>
            <person name="Liu C."/>
            <person name="Sun Q."/>
        </authorList>
    </citation>
    <scope>NUCLEOTIDE SEQUENCE [LARGE SCALE GENOMIC DNA]</scope>
    <source>
        <strain evidence="9 10">BX4</strain>
    </source>
</reference>
<dbReference type="SUPFAM" id="SSF51055">
    <property type="entry name" value="Carbohydrate binding domain"/>
    <property type="match status" value="1"/>
</dbReference>
<proteinExistence type="predicted"/>
<evidence type="ECO:0000313" key="9">
    <source>
        <dbReference type="EMBL" id="MBC5668678.1"/>
    </source>
</evidence>
<accession>A0ABR7F4Y3</accession>
<keyword evidence="3" id="KW-0119">Carbohydrate metabolism</keyword>
<feature type="compositionally biased region" description="Polar residues" evidence="6">
    <location>
        <begin position="713"/>
        <end position="737"/>
    </location>
</feature>
<dbReference type="Pfam" id="PF02839">
    <property type="entry name" value="CBM_5_12"/>
    <property type="match status" value="1"/>
</dbReference>
<dbReference type="InterPro" id="IPR003610">
    <property type="entry name" value="CBM5/12"/>
</dbReference>
<feature type="signal peptide" evidence="7">
    <location>
        <begin position="1"/>
        <end position="23"/>
    </location>
</feature>
<dbReference type="InterPro" id="IPR008965">
    <property type="entry name" value="CBM2/CBM3_carb-bd_dom_sf"/>
</dbReference>
<keyword evidence="2" id="KW-0146">Chitin degradation</keyword>
<dbReference type="InterPro" id="IPR050314">
    <property type="entry name" value="Glycosyl_Hydrlase_18"/>
</dbReference>
<dbReference type="Proteomes" id="UP000597877">
    <property type="component" value="Unassembled WGS sequence"/>
</dbReference>
<evidence type="ECO:0000256" key="2">
    <source>
        <dbReference type="ARBA" id="ARBA00023024"/>
    </source>
</evidence>
<dbReference type="SUPFAM" id="SSF51445">
    <property type="entry name" value="(Trans)glycosidases"/>
    <property type="match status" value="1"/>
</dbReference>
<dbReference type="InterPro" id="IPR009470">
    <property type="entry name" value="Chi_C"/>
</dbReference>
<organism evidence="9 10">
    <name type="scientific">Eubacterium segne</name>
    <dbReference type="NCBI Taxonomy" id="2763045"/>
    <lineage>
        <taxon>Bacteria</taxon>
        <taxon>Bacillati</taxon>
        <taxon>Bacillota</taxon>
        <taxon>Clostridia</taxon>
        <taxon>Eubacteriales</taxon>
        <taxon>Eubacteriaceae</taxon>
        <taxon>Eubacterium</taxon>
    </lineage>
</organism>
<dbReference type="Pfam" id="PF06483">
    <property type="entry name" value="ChiC"/>
    <property type="match status" value="1"/>
</dbReference>
<dbReference type="InterPro" id="IPR001579">
    <property type="entry name" value="Glyco_hydro_18_chit_AS"/>
</dbReference>
<dbReference type="Gene3D" id="3.10.50.10">
    <property type="match status" value="1"/>
</dbReference>
<dbReference type="EMBL" id="JACOOZ010000009">
    <property type="protein sequence ID" value="MBC5668678.1"/>
    <property type="molecule type" value="Genomic_DNA"/>
</dbReference>
<keyword evidence="1 5" id="KW-0378">Hydrolase</keyword>
<dbReference type="InterPro" id="IPR017853">
    <property type="entry name" value="GH"/>
</dbReference>
<dbReference type="Pfam" id="PF00704">
    <property type="entry name" value="Glyco_hydro_18"/>
    <property type="match status" value="1"/>
</dbReference>
<feature type="region of interest" description="Disordered" evidence="6">
    <location>
        <begin position="684"/>
        <end position="737"/>
    </location>
</feature>
<comment type="caution">
    <text evidence="9">The sequence shown here is derived from an EMBL/GenBank/DDBJ whole genome shotgun (WGS) entry which is preliminary data.</text>
</comment>
<dbReference type="Gene3D" id="2.10.10.20">
    <property type="entry name" value="Carbohydrate-binding module superfamily 5/12"/>
    <property type="match status" value="1"/>
</dbReference>
<evidence type="ECO:0000259" key="8">
    <source>
        <dbReference type="PROSITE" id="PS51910"/>
    </source>
</evidence>
<dbReference type="PANTHER" id="PTHR11177:SF308">
    <property type="entry name" value="CHITINASE A"/>
    <property type="match status" value="1"/>
</dbReference>
<dbReference type="InterPro" id="IPR012291">
    <property type="entry name" value="CBM2_carb-bd_dom_sf"/>
</dbReference>
<dbReference type="PROSITE" id="PS01095">
    <property type="entry name" value="GH18_1"/>
    <property type="match status" value="1"/>
</dbReference>
<evidence type="ECO:0000256" key="3">
    <source>
        <dbReference type="ARBA" id="ARBA00023277"/>
    </source>
</evidence>
<dbReference type="InterPro" id="IPR029070">
    <property type="entry name" value="Chitinase_insertion_sf"/>
</dbReference>
<evidence type="ECO:0000256" key="5">
    <source>
        <dbReference type="RuleBase" id="RU000489"/>
    </source>
</evidence>
<name>A0ABR7F4Y3_9FIRM</name>
<evidence type="ECO:0000256" key="6">
    <source>
        <dbReference type="SAM" id="MobiDB-lite"/>
    </source>
</evidence>